<dbReference type="CDD" id="cd15096">
    <property type="entry name" value="7tmA_AstA_R_insect"/>
    <property type="match status" value="1"/>
</dbReference>
<name>A0ABM1F2D3_PRICU</name>
<keyword evidence="14" id="KW-1185">Reference proteome</keyword>
<reference evidence="15" key="1">
    <citation type="submission" date="2025-08" db="UniProtKB">
        <authorList>
            <consortium name="RefSeq"/>
        </authorList>
    </citation>
    <scope>IDENTIFICATION</scope>
</reference>
<dbReference type="PANTHER" id="PTHR45695">
    <property type="entry name" value="LEUCOKININ RECEPTOR-RELATED"/>
    <property type="match status" value="1"/>
</dbReference>
<evidence type="ECO:0000256" key="12">
    <source>
        <dbReference type="SAM" id="Phobius"/>
    </source>
</evidence>
<evidence type="ECO:0000259" key="13">
    <source>
        <dbReference type="PROSITE" id="PS50262"/>
    </source>
</evidence>
<evidence type="ECO:0000313" key="15">
    <source>
        <dbReference type="RefSeq" id="XP_014678604.1"/>
    </source>
</evidence>
<evidence type="ECO:0000256" key="1">
    <source>
        <dbReference type="ARBA" id="ARBA00004651"/>
    </source>
</evidence>
<dbReference type="InterPro" id="IPR000276">
    <property type="entry name" value="GPCR_Rhodpsn"/>
</dbReference>
<feature type="domain" description="G-protein coupled receptors family 1 profile" evidence="13">
    <location>
        <begin position="98"/>
        <end position="363"/>
    </location>
</feature>
<evidence type="ECO:0000256" key="2">
    <source>
        <dbReference type="ARBA" id="ARBA00022475"/>
    </source>
</evidence>
<feature type="non-terminal residue" evidence="15">
    <location>
        <position position="1"/>
    </location>
</feature>
<accession>A0ABM1F2D3</accession>
<keyword evidence="3 11" id="KW-0812">Transmembrane</keyword>
<feature type="transmembrane region" description="Helical" evidence="12">
    <location>
        <begin position="79"/>
        <end position="106"/>
    </location>
</feature>
<evidence type="ECO:0000256" key="6">
    <source>
        <dbReference type="ARBA" id="ARBA00023136"/>
    </source>
</evidence>
<dbReference type="InterPro" id="IPR000405">
    <property type="entry name" value="Galanin_rcpt"/>
</dbReference>
<feature type="transmembrane region" description="Helical" evidence="12">
    <location>
        <begin position="159"/>
        <end position="177"/>
    </location>
</feature>
<dbReference type="Proteomes" id="UP000695022">
    <property type="component" value="Unplaced"/>
</dbReference>
<evidence type="ECO:0000256" key="9">
    <source>
        <dbReference type="ARBA" id="ARBA00023180"/>
    </source>
</evidence>
<evidence type="ECO:0000256" key="4">
    <source>
        <dbReference type="ARBA" id="ARBA00022989"/>
    </source>
</evidence>
<gene>
    <name evidence="15" type="primary">LOC106818405</name>
</gene>
<dbReference type="InterPro" id="IPR017452">
    <property type="entry name" value="GPCR_Rhodpsn_7TM"/>
</dbReference>
<feature type="transmembrane region" description="Helical" evidence="12">
    <location>
        <begin position="306"/>
        <end position="328"/>
    </location>
</feature>
<comment type="subcellular location">
    <subcellularLocation>
        <location evidence="1">Cell membrane</location>
        <topology evidence="1">Multi-pass membrane protein</topology>
    </subcellularLocation>
</comment>
<keyword evidence="10 11" id="KW-0807">Transducer</keyword>
<sequence>LPPSVHCSVRPPSLSPSRALLLLTSLLRHRRRHTHACTMNNTTLPGGIRLCPENDTNATNCTRAEDFMEYEDTIEFEKIVGIVVPIVFSLIMVIGLVGNALVIIVVSCNPLMRNTTNVLIISLAISDLSFIIICVPFTATDYALPIWPFGNVWCKIVQYMINVCAYASVYTLVLMSLDRYLAVVHPIASMGVRTTRNSWVAIGILWAIILLCNIPALFIYEAIDYLFINEDRSACMMTFGAPSPHMINMNHVRIFHICFFVLSYFIPLTATCGLYVFMLKRLWYGSTPGGNISSESLRSKKRVTRMVVVVVVIFALCWLPIQIIFVVTKTSGTMSQSSKALLAFQIVGQCLAYTNSCVNPILYAFLSDNFRKGFKKVLCCGSSVARQRRSYTADFERTDCVSGRSATTTTRNGTKVNEKLIGEHAV</sequence>
<dbReference type="PROSITE" id="PS00237">
    <property type="entry name" value="G_PROTEIN_RECEP_F1_1"/>
    <property type="match status" value="1"/>
</dbReference>
<keyword evidence="8 11" id="KW-0675">Receptor</keyword>
<dbReference type="PANTHER" id="PTHR45695:SF23">
    <property type="entry name" value="GALANIN-LIKE G-PROTEIN COUPLED RECEPTOR NPR-9"/>
    <property type="match status" value="1"/>
</dbReference>
<evidence type="ECO:0000256" key="8">
    <source>
        <dbReference type="ARBA" id="ARBA00023170"/>
    </source>
</evidence>
<dbReference type="RefSeq" id="XP_014678604.1">
    <property type="nucleotide sequence ID" value="XM_014823118.1"/>
</dbReference>
<comment type="similarity">
    <text evidence="11">Belongs to the G-protein coupled receptor 1 family.</text>
</comment>
<keyword evidence="7" id="KW-1015">Disulfide bond</keyword>
<evidence type="ECO:0000256" key="5">
    <source>
        <dbReference type="ARBA" id="ARBA00023040"/>
    </source>
</evidence>
<keyword evidence="4 12" id="KW-1133">Transmembrane helix</keyword>
<protein>
    <submittedName>
        <fullName evidence="15">Allatostatin-A receptor-like</fullName>
    </submittedName>
</protein>
<feature type="transmembrane region" description="Helical" evidence="12">
    <location>
        <begin position="254"/>
        <end position="277"/>
    </location>
</feature>
<evidence type="ECO:0000256" key="3">
    <source>
        <dbReference type="ARBA" id="ARBA00022692"/>
    </source>
</evidence>
<evidence type="ECO:0000256" key="11">
    <source>
        <dbReference type="RuleBase" id="RU000688"/>
    </source>
</evidence>
<feature type="transmembrane region" description="Helical" evidence="12">
    <location>
        <begin position="340"/>
        <end position="366"/>
    </location>
</feature>
<keyword evidence="6 12" id="KW-0472">Membrane</keyword>
<dbReference type="SMART" id="SM01381">
    <property type="entry name" value="7TM_GPCR_Srsx"/>
    <property type="match status" value="1"/>
</dbReference>
<organism evidence="14 15">
    <name type="scientific">Priapulus caudatus</name>
    <name type="common">Priapulid worm</name>
    <dbReference type="NCBI Taxonomy" id="37621"/>
    <lineage>
        <taxon>Eukaryota</taxon>
        <taxon>Metazoa</taxon>
        <taxon>Ecdysozoa</taxon>
        <taxon>Scalidophora</taxon>
        <taxon>Priapulida</taxon>
        <taxon>Priapulimorpha</taxon>
        <taxon>Priapulimorphida</taxon>
        <taxon>Priapulidae</taxon>
        <taxon>Priapulus</taxon>
    </lineage>
</organism>
<keyword evidence="9" id="KW-0325">Glycoprotein</keyword>
<dbReference type="PRINTS" id="PR00237">
    <property type="entry name" value="GPCRRHODOPSN"/>
</dbReference>
<evidence type="ECO:0000256" key="10">
    <source>
        <dbReference type="ARBA" id="ARBA00023224"/>
    </source>
</evidence>
<proteinExistence type="inferred from homology"/>
<dbReference type="Gene3D" id="1.20.1070.10">
    <property type="entry name" value="Rhodopsin 7-helix transmembrane proteins"/>
    <property type="match status" value="1"/>
</dbReference>
<evidence type="ECO:0000313" key="14">
    <source>
        <dbReference type="Proteomes" id="UP000695022"/>
    </source>
</evidence>
<keyword evidence="2" id="KW-1003">Cell membrane</keyword>
<keyword evidence="5 11" id="KW-0297">G-protein coupled receptor</keyword>
<dbReference type="SUPFAM" id="SSF81321">
    <property type="entry name" value="Family A G protein-coupled receptor-like"/>
    <property type="match status" value="1"/>
</dbReference>
<dbReference type="PROSITE" id="PS50262">
    <property type="entry name" value="G_PROTEIN_RECEP_F1_2"/>
    <property type="match status" value="1"/>
</dbReference>
<feature type="transmembrane region" description="Helical" evidence="12">
    <location>
        <begin position="118"/>
        <end position="139"/>
    </location>
</feature>
<evidence type="ECO:0000256" key="7">
    <source>
        <dbReference type="ARBA" id="ARBA00023157"/>
    </source>
</evidence>
<dbReference type="PRINTS" id="PR00663">
    <property type="entry name" value="GALANINR"/>
</dbReference>
<dbReference type="GeneID" id="106818405"/>
<dbReference type="Pfam" id="PF00001">
    <property type="entry name" value="7tm_1"/>
    <property type="match status" value="1"/>
</dbReference>
<feature type="transmembrane region" description="Helical" evidence="12">
    <location>
        <begin position="198"/>
        <end position="220"/>
    </location>
</feature>